<proteinExistence type="inferred from homology"/>
<comment type="subunit">
    <text evidence="9">Homohexamer.</text>
</comment>
<protein>
    <recommendedName>
        <fullName evidence="9">Phosphopantetheine adenylyltransferase</fullName>
        <ecNumber evidence="9">2.7.7.3</ecNumber>
    </recommendedName>
    <alternativeName>
        <fullName evidence="9">Dephospho-CoA pyrophosphorylase</fullName>
    </alternativeName>
    <alternativeName>
        <fullName evidence="9">Pantetheine-phosphate adenylyltransferase</fullName>
        <shortName evidence="9">PPAT</shortName>
    </alternativeName>
</protein>
<evidence type="ECO:0000256" key="1">
    <source>
        <dbReference type="ARBA" id="ARBA00022490"/>
    </source>
</evidence>
<comment type="similarity">
    <text evidence="9">Belongs to the bacterial CoaD family.</text>
</comment>
<dbReference type="NCBIfam" id="TIGR00125">
    <property type="entry name" value="cyt_tran_rel"/>
    <property type="match status" value="1"/>
</dbReference>
<evidence type="ECO:0000256" key="9">
    <source>
        <dbReference type="HAMAP-Rule" id="MF_00151"/>
    </source>
</evidence>
<dbReference type="GO" id="GO:0005524">
    <property type="term" value="F:ATP binding"/>
    <property type="evidence" value="ECO:0007669"/>
    <property type="project" value="UniProtKB-KW"/>
</dbReference>
<dbReference type="Pfam" id="PF01467">
    <property type="entry name" value="CTP_transf_like"/>
    <property type="match status" value="1"/>
</dbReference>
<dbReference type="PANTHER" id="PTHR21342:SF1">
    <property type="entry name" value="PHOSPHOPANTETHEINE ADENYLYLTRANSFERASE"/>
    <property type="match status" value="1"/>
</dbReference>
<dbReference type="GO" id="GO:0015937">
    <property type="term" value="P:coenzyme A biosynthetic process"/>
    <property type="evidence" value="ECO:0007669"/>
    <property type="project" value="UniProtKB-UniRule"/>
</dbReference>
<feature type="binding site" evidence="9">
    <location>
        <position position="9"/>
    </location>
    <ligand>
        <name>substrate</name>
    </ligand>
</feature>
<organism evidence="11 12">
    <name type="scientific">Aquifex aeolicus</name>
    <dbReference type="NCBI Taxonomy" id="63363"/>
    <lineage>
        <taxon>Bacteria</taxon>
        <taxon>Pseudomonadati</taxon>
        <taxon>Aquificota</taxon>
        <taxon>Aquificia</taxon>
        <taxon>Aquificales</taxon>
        <taxon>Aquificaceae</taxon>
        <taxon>Aquifex</taxon>
    </lineage>
</organism>
<sequence>MVKVVYPGTFDPVHWGHLDIVQRASKLFDKIYVAVAKSSKKNPLFSLEERVKLFREAVEILNLSPKVEVIGFDSLLIEFMKKLNVNTVIRGVRLFTDFEYELQISLTNYKLGEVETLFMMPSQELIHISSTIVKDIAKHGGCLKGLVPPNVEKALMEKFQLCGD</sequence>
<dbReference type="PANTHER" id="PTHR21342">
    <property type="entry name" value="PHOSPHOPANTETHEINE ADENYLYLTRANSFERASE"/>
    <property type="match status" value="1"/>
</dbReference>
<keyword evidence="5 9" id="KW-0067">ATP-binding</keyword>
<comment type="subcellular location">
    <subcellularLocation>
        <location evidence="9">Cytoplasm</location>
    </subcellularLocation>
</comment>
<evidence type="ECO:0000256" key="3">
    <source>
        <dbReference type="ARBA" id="ARBA00022695"/>
    </source>
</evidence>
<dbReference type="InterPro" id="IPR014729">
    <property type="entry name" value="Rossmann-like_a/b/a_fold"/>
</dbReference>
<evidence type="ECO:0000256" key="8">
    <source>
        <dbReference type="ARBA" id="ARBA00029346"/>
    </source>
</evidence>
<dbReference type="InterPro" id="IPR004821">
    <property type="entry name" value="Cyt_trans-like"/>
</dbReference>
<comment type="function">
    <text evidence="9">Reversibly transfers an adenylyl group from ATP to 4'-phosphopantetheine, yielding dephospho-CoA (dPCoA) and pyrophosphate.</text>
</comment>
<evidence type="ECO:0000313" key="11">
    <source>
        <dbReference type="EMBL" id="HIP98401.1"/>
    </source>
</evidence>
<comment type="cofactor">
    <cofactor evidence="9">
        <name>Mg(2+)</name>
        <dbReference type="ChEBI" id="CHEBI:18420"/>
    </cofactor>
</comment>
<comment type="pathway">
    <text evidence="9">Cofactor biosynthesis; coenzyme A biosynthesis; CoA from (R)-pantothenate: step 4/5.</text>
</comment>
<feature type="domain" description="Cytidyltransferase-like" evidence="10">
    <location>
        <begin position="5"/>
        <end position="135"/>
    </location>
</feature>
<accession>A0A9D0YPP8</accession>
<evidence type="ECO:0000256" key="6">
    <source>
        <dbReference type="ARBA" id="ARBA00022842"/>
    </source>
</evidence>
<feature type="binding site" evidence="9">
    <location>
        <position position="17"/>
    </location>
    <ligand>
        <name>ATP</name>
        <dbReference type="ChEBI" id="CHEBI:30616"/>
    </ligand>
</feature>
<feature type="binding site" evidence="9">
    <location>
        <begin position="9"/>
        <end position="10"/>
    </location>
    <ligand>
        <name>ATP</name>
        <dbReference type="ChEBI" id="CHEBI:30616"/>
    </ligand>
</feature>
<dbReference type="EC" id="2.7.7.3" evidence="9"/>
<dbReference type="PRINTS" id="PR01020">
    <property type="entry name" value="LPSBIOSNTHSS"/>
</dbReference>
<feature type="binding site" evidence="9">
    <location>
        <position position="76"/>
    </location>
    <ligand>
        <name>substrate</name>
    </ligand>
</feature>
<dbReference type="NCBIfam" id="TIGR01510">
    <property type="entry name" value="coaD_prev_kdtB"/>
    <property type="match status" value="1"/>
</dbReference>
<keyword evidence="4 9" id="KW-0547">Nucleotide-binding</keyword>
<dbReference type="HAMAP" id="MF_00151">
    <property type="entry name" value="PPAT_bact"/>
    <property type="match status" value="1"/>
</dbReference>
<evidence type="ECO:0000256" key="7">
    <source>
        <dbReference type="ARBA" id="ARBA00022993"/>
    </source>
</evidence>
<comment type="catalytic activity">
    <reaction evidence="8 9">
        <text>(R)-4'-phosphopantetheine + ATP + H(+) = 3'-dephospho-CoA + diphosphate</text>
        <dbReference type="Rhea" id="RHEA:19801"/>
        <dbReference type="ChEBI" id="CHEBI:15378"/>
        <dbReference type="ChEBI" id="CHEBI:30616"/>
        <dbReference type="ChEBI" id="CHEBI:33019"/>
        <dbReference type="ChEBI" id="CHEBI:57328"/>
        <dbReference type="ChEBI" id="CHEBI:61723"/>
        <dbReference type="EC" id="2.7.7.3"/>
    </reaction>
</comment>
<name>A0A9D0YPP8_AQUAO</name>
<keyword evidence="2 9" id="KW-0808">Transferase</keyword>
<feature type="binding site" evidence="9">
    <location>
        <position position="90"/>
    </location>
    <ligand>
        <name>substrate</name>
    </ligand>
</feature>
<feature type="site" description="Transition state stabilizer" evidence="9">
    <location>
        <position position="17"/>
    </location>
</feature>
<keyword evidence="3 9" id="KW-0548">Nucleotidyltransferase</keyword>
<gene>
    <name evidence="9" type="primary">coaD</name>
    <name evidence="11" type="ORF">EYH37_03415</name>
</gene>
<dbReference type="CDD" id="cd02163">
    <property type="entry name" value="PPAT"/>
    <property type="match status" value="1"/>
</dbReference>
<dbReference type="Proteomes" id="UP000606463">
    <property type="component" value="Unassembled WGS sequence"/>
</dbReference>
<dbReference type="EMBL" id="DQVE01000036">
    <property type="protein sequence ID" value="HIP98401.1"/>
    <property type="molecule type" value="Genomic_DNA"/>
</dbReference>
<evidence type="ECO:0000256" key="4">
    <source>
        <dbReference type="ARBA" id="ARBA00022741"/>
    </source>
</evidence>
<evidence type="ECO:0000256" key="2">
    <source>
        <dbReference type="ARBA" id="ARBA00022679"/>
    </source>
</evidence>
<dbReference type="SUPFAM" id="SSF52374">
    <property type="entry name" value="Nucleotidylyl transferase"/>
    <property type="match status" value="1"/>
</dbReference>
<reference evidence="11" key="1">
    <citation type="journal article" date="2020" name="ISME J.">
        <title>Gammaproteobacteria mediating utilization of methyl-, sulfur- and petroleum organic compounds in deep ocean hydrothermal plumes.</title>
        <authorList>
            <person name="Zhou Z."/>
            <person name="Liu Y."/>
            <person name="Pan J."/>
            <person name="Cron B.R."/>
            <person name="Toner B.M."/>
            <person name="Anantharaman K."/>
            <person name="Breier J.A."/>
            <person name="Dick G.J."/>
            <person name="Li M."/>
        </authorList>
    </citation>
    <scope>NUCLEOTIDE SEQUENCE</scope>
    <source>
        <strain evidence="11">SZUA-1501</strain>
    </source>
</reference>
<dbReference type="Gene3D" id="3.40.50.620">
    <property type="entry name" value="HUPs"/>
    <property type="match status" value="1"/>
</dbReference>
<dbReference type="AlphaFoldDB" id="A0A9D0YPP8"/>
<evidence type="ECO:0000256" key="5">
    <source>
        <dbReference type="ARBA" id="ARBA00022840"/>
    </source>
</evidence>
<dbReference type="InterPro" id="IPR001980">
    <property type="entry name" value="PPAT"/>
</dbReference>
<keyword evidence="1 9" id="KW-0963">Cytoplasm</keyword>
<evidence type="ECO:0000313" key="12">
    <source>
        <dbReference type="Proteomes" id="UP000606463"/>
    </source>
</evidence>
<feature type="binding site" evidence="9">
    <location>
        <position position="41"/>
    </location>
    <ligand>
        <name>substrate</name>
    </ligand>
</feature>
<evidence type="ECO:0000259" key="10">
    <source>
        <dbReference type="Pfam" id="PF01467"/>
    </source>
</evidence>
<feature type="binding site" evidence="9">
    <location>
        <begin position="125"/>
        <end position="131"/>
    </location>
    <ligand>
        <name>ATP</name>
        <dbReference type="ChEBI" id="CHEBI:30616"/>
    </ligand>
</feature>
<keyword evidence="7 9" id="KW-0173">Coenzyme A biosynthesis</keyword>
<dbReference type="GO" id="GO:0005737">
    <property type="term" value="C:cytoplasm"/>
    <property type="evidence" value="ECO:0007669"/>
    <property type="project" value="UniProtKB-SubCell"/>
</dbReference>
<feature type="binding site" evidence="9">
    <location>
        <position position="101"/>
    </location>
    <ligand>
        <name>ATP</name>
        <dbReference type="ChEBI" id="CHEBI:30616"/>
    </ligand>
</feature>
<keyword evidence="6 9" id="KW-0460">Magnesium</keyword>
<dbReference type="GO" id="GO:0004595">
    <property type="term" value="F:pantetheine-phosphate adenylyltransferase activity"/>
    <property type="evidence" value="ECO:0007669"/>
    <property type="project" value="UniProtKB-UniRule"/>
</dbReference>
<feature type="binding site" evidence="9">
    <location>
        <begin position="91"/>
        <end position="93"/>
    </location>
    <ligand>
        <name>ATP</name>
        <dbReference type="ChEBI" id="CHEBI:30616"/>
    </ligand>
</feature>
<comment type="caution">
    <text evidence="11">The sequence shown here is derived from an EMBL/GenBank/DDBJ whole genome shotgun (WGS) entry which is preliminary data.</text>
</comment>